<name>A0ACB8Q9G7_9AGAM</name>
<proteinExistence type="predicted"/>
<accession>A0ACB8Q9G7</accession>
<evidence type="ECO:0000313" key="2">
    <source>
        <dbReference type="Proteomes" id="UP000814128"/>
    </source>
</evidence>
<sequence>MSDHGHGSGQGVDPSYQPSDSPENHSTGEDQPTNQPAMPTRSVTSPAANVAALSPSTTSPLPKSPDPGPPHGAVPGFFFNSQFFSALAPPPSSSSPPLHSVNPPSLSVHPVTLSSGVVSLPAFLDTGATDLVTNVLSDYVHYSPFPTPRSINGVAGSIEALGTGTIHLSTGMSNSPLLVCDVLYAPASSVRLISILKLCREHNLLSHFGGDTCWFTNRHTGATVIRGAIWNDRLYTIAQGDDPARVLAVSTRPAYGTLWCC</sequence>
<organism evidence="1 2">
    <name type="scientific">Vararia minispora EC-137</name>
    <dbReference type="NCBI Taxonomy" id="1314806"/>
    <lineage>
        <taxon>Eukaryota</taxon>
        <taxon>Fungi</taxon>
        <taxon>Dikarya</taxon>
        <taxon>Basidiomycota</taxon>
        <taxon>Agaricomycotina</taxon>
        <taxon>Agaricomycetes</taxon>
        <taxon>Russulales</taxon>
        <taxon>Lachnocladiaceae</taxon>
        <taxon>Vararia</taxon>
    </lineage>
</organism>
<evidence type="ECO:0000313" key="1">
    <source>
        <dbReference type="EMBL" id="KAI0028434.1"/>
    </source>
</evidence>
<comment type="caution">
    <text evidence="1">The sequence shown here is derived from an EMBL/GenBank/DDBJ whole genome shotgun (WGS) entry which is preliminary data.</text>
</comment>
<keyword evidence="2" id="KW-1185">Reference proteome</keyword>
<dbReference type="Proteomes" id="UP000814128">
    <property type="component" value="Unassembled WGS sequence"/>
</dbReference>
<protein>
    <submittedName>
        <fullName evidence="1">Uncharacterized protein</fullName>
    </submittedName>
</protein>
<gene>
    <name evidence="1" type="ORF">K488DRAFT_89748</name>
</gene>
<reference evidence="1" key="1">
    <citation type="submission" date="2021-02" db="EMBL/GenBank/DDBJ databases">
        <authorList>
            <consortium name="DOE Joint Genome Institute"/>
            <person name="Ahrendt S."/>
            <person name="Looney B.P."/>
            <person name="Miyauchi S."/>
            <person name="Morin E."/>
            <person name="Drula E."/>
            <person name="Courty P.E."/>
            <person name="Chicoki N."/>
            <person name="Fauchery L."/>
            <person name="Kohler A."/>
            <person name="Kuo A."/>
            <person name="Labutti K."/>
            <person name="Pangilinan J."/>
            <person name="Lipzen A."/>
            <person name="Riley R."/>
            <person name="Andreopoulos W."/>
            <person name="He G."/>
            <person name="Johnson J."/>
            <person name="Barry K.W."/>
            <person name="Grigoriev I.V."/>
            <person name="Nagy L."/>
            <person name="Hibbett D."/>
            <person name="Henrissat B."/>
            <person name="Matheny P.B."/>
            <person name="Labbe J."/>
            <person name="Martin F."/>
        </authorList>
    </citation>
    <scope>NUCLEOTIDE SEQUENCE</scope>
    <source>
        <strain evidence="1">EC-137</strain>
    </source>
</reference>
<reference evidence="1" key="2">
    <citation type="journal article" date="2022" name="New Phytol.">
        <title>Evolutionary transition to the ectomycorrhizal habit in the genomes of a hyperdiverse lineage of mushroom-forming fungi.</title>
        <authorList>
            <person name="Looney B."/>
            <person name="Miyauchi S."/>
            <person name="Morin E."/>
            <person name="Drula E."/>
            <person name="Courty P.E."/>
            <person name="Kohler A."/>
            <person name="Kuo A."/>
            <person name="LaButti K."/>
            <person name="Pangilinan J."/>
            <person name="Lipzen A."/>
            <person name="Riley R."/>
            <person name="Andreopoulos W."/>
            <person name="He G."/>
            <person name="Johnson J."/>
            <person name="Nolan M."/>
            <person name="Tritt A."/>
            <person name="Barry K.W."/>
            <person name="Grigoriev I.V."/>
            <person name="Nagy L.G."/>
            <person name="Hibbett D."/>
            <person name="Henrissat B."/>
            <person name="Matheny P.B."/>
            <person name="Labbe J."/>
            <person name="Martin F.M."/>
        </authorList>
    </citation>
    <scope>NUCLEOTIDE SEQUENCE</scope>
    <source>
        <strain evidence="1">EC-137</strain>
    </source>
</reference>
<dbReference type="EMBL" id="MU273753">
    <property type="protein sequence ID" value="KAI0028434.1"/>
    <property type="molecule type" value="Genomic_DNA"/>
</dbReference>